<protein>
    <recommendedName>
        <fullName evidence="1">DUF2268 domain-containing protein</fullName>
    </recommendedName>
</protein>
<dbReference type="AlphaFoldDB" id="A0A2S5G8P2"/>
<dbReference type="OrthoDB" id="2931967at2"/>
<keyword evidence="3" id="KW-1185">Reference proteome</keyword>
<evidence type="ECO:0000313" key="2">
    <source>
        <dbReference type="EMBL" id="PPA69284.1"/>
    </source>
</evidence>
<reference evidence="2 3" key="1">
    <citation type="submission" date="2018-02" db="EMBL/GenBank/DDBJ databases">
        <title>Jeotgalibacillus proteolyticum sp. nov. a protease producing bacterium isolated from ocean sediments of Laizhou Bay.</title>
        <authorList>
            <person name="Li Y."/>
        </authorList>
    </citation>
    <scope>NUCLEOTIDE SEQUENCE [LARGE SCALE GENOMIC DNA]</scope>
    <source>
        <strain evidence="2 3">22-7</strain>
    </source>
</reference>
<dbReference type="Proteomes" id="UP000239047">
    <property type="component" value="Unassembled WGS sequence"/>
</dbReference>
<proteinExistence type="predicted"/>
<dbReference type="RefSeq" id="WP_104059022.1">
    <property type="nucleotide sequence ID" value="NZ_PREZ01000006.1"/>
</dbReference>
<dbReference type="EMBL" id="PREZ01000006">
    <property type="protein sequence ID" value="PPA69284.1"/>
    <property type="molecule type" value="Genomic_DNA"/>
</dbReference>
<feature type="domain" description="DUF2268" evidence="1">
    <location>
        <begin position="72"/>
        <end position="258"/>
    </location>
</feature>
<dbReference type="Pfam" id="PF10026">
    <property type="entry name" value="DUF2268"/>
    <property type="match status" value="1"/>
</dbReference>
<name>A0A2S5G8P2_9BACL</name>
<evidence type="ECO:0000313" key="3">
    <source>
        <dbReference type="Proteomes" id="UP000239047"/>
    </source>
</evidence>
<comment type="caution">
    <text evidence="2">The sequence shown here is derived from an EMBL/GenBank/DDBJ whole genome shotgun (WGS) entry which is preliminary data.</text>
</comment>
<evidence type="ECO:0000259" key="1">
    <source>
        <dbReference type="Pfam" id="PF10026"/>
    </source>
</evidence>
<sequence>MVNIRQLTPAKLLENQHDLENYLEQELSGLVSQKSWMTDWKELASRFQLFNFKELTKMEIRSFEWNAEQIEKMIYETVQKVSQYLPFKTIHITVVPAVELPFFKSQPQAMWTNAFTNGPGTIIIAIPPQPDKDFLQYLIAHECHHACPENPIYTLSLSTFTLEEWYKMEGTAEYFALTLYPDKRWWKDTLPPDKEAEYWEACKYHLKTTDDHIKMALCFGSRKKEIPVFAGYSFALKAVSHFASVNQIEDIRNLFWVEPSVLMETYAKTKQGS</sequence>
<organism evidence="2 3">
    <name type="scientific">Jeotgalibacillus proteolyticus</name>
    <dbReference type="NCBI Taxonomy" id="2082395"/>
    <lineage>
        <taxon>Bacteria</taxon>
        <taxon>Bacillati</taxon>
        <taxon>Bacillota</taxon>
        <taxon>Bacilli</taxon>
        <taxon>Bacillales</taxon>
        <taxon>Caryophanaceae</taxon>
        <taxon>Jeotgalibacillus</taxon>
    </lineage>
</organism>
<accession>A0A2S5G8P2</accession>
<gene>
    <name evidence="2" type="ORF">C4B60_15900</name>
</gene>
<dbReference type="InterPro" id="IPR018728">
    <property type="entry name" value="DUF2268"/>
</dbReference>